<proteinExistence type="predicted"/>
<accession>A0A6J4LMU6</accession>
<keyword evidence="1" id="KW-0472">Membrane</keyword>
<feature type="transmembrane region" description="Helical" evidence="1">
    <location>
        <begin position="135"/>
        <end position="153"/>
    </location>
</feature>
<feature type="transmembrane region" description="Helical" evidence="1">
    <location>
        <begin position="57"/>
        <end position="74"/>
    </location>
</feature>
<feature type="transmembrane region" description="Helical" evidence="1">
    <location>
        <begin position="86"/>
        <end position="109"/>
    </location>
</feature>
<evidence type="ECO:0000313" key="2">
    <source>
        <dbReference type="EMBL" id="CAA9336601.1"/>
    </source>
</evidence>
<organism evidence="2">
    <name type="scientific">uncultured Cytophagales bacterium</name>
    <dbReference type="NCBI Taxonomy" id="158755"/>
    <lineage>
        <taxon>Bacteria</taxon>
        <taxon>Pseudomonadati</taxon>
        <taxon>Bacteroidota</taxon>
        <taxon>Sphingobacteriia</taxon>
        <taxon>Sphingobacteriales</taxon>
        <taxon>environmental samples</taxon>
    </lineage>
</organism>
<gene>
    <name evidence="2" type="ORF">AVDCRST_MAG56-7677</name>
</gene>
<dbReference type="AlphaFoldDB" id="A0A6J4LMU6"/>
<protein>
    <submittedName>
        <fullName evidence="2">Uncharacterized protein</fullName>
    </submittedName>
</protein>
<dbReference type="EMBL" id="CADCTQ010000644">
    <property type="protein sequence ID" value="CAA9336601.1"/>
    <property type="molecule type" value="Genomic_DNA"/>
</dbReference>
<reference evidence="2" key="1">
    <citation type="submission" date="2020-02" db="EMBL/GenBank/DDBJ databases">
        <authorList>
            <person name="Meier V. D."/>
        </authorList>
    </citation>
    <scope>NUCLEOTIDE SEQUENCE</scope>
    <source>
        <strain evidence="2">AVDCRST_MAG56</strain>
    </source>
</reference>
<sequence length="181" mass="20406">MNALLMKRCRKAFGQLPYPWKILVCLTFPFLVLHEYAHIFALQKLFNKPYDLNRIRIVSRGWLIGVALPVEEYIKAENAKELPAIGVKIVVASLAPLVPCVLLLALYLATQPLLEAHYKQALVGLLPPASGMLKAAYYTGTYLSMLWIACLFPSRADWSTACKASKLILQPEKEFAEWVDE</sequence>
<evidence type="ECO:0000256" key="1">
    <source>
        <dbReference type="SAM" id="Phobius"/>
    </source>
</evidence>
<keyword evidence="1" id="KW-1133">Transmembrane helix</keyword>
<keyword evidence="1" id="KW-0812">Transmembrane</keyword>
<name>A0A6J4LMU6_9SPHI</name>